<evidence type="ECO:0000313" key="4">
    <source>
        <dbReference type="Proteomes" id="UP000440578"/>
    </source>
</evidence>
<feature type="region of interest" description="Disordered" evidence="1">
    <location>
        <begin position="387"/>
        <end position="423"/>
    </location>
</feature>
<proteinExistence type="predicted"/>
<feature type="region of interest" description="Disordered" evidence="1">
    <location>
        <begin position="1"/>
        <end position="43"/>
    </location>
</feature>
<dbReference type="AlphaFoldDB" id="A0A6A4VUV9"/>
<dbReference type="Gene3D" id="1.25.40.420">
    <property type="match status" value="1"/>
</dbReference>
<name>A0A6A4VUV9_AMPAM</name>
<feature type="compositionally biased region" description="Polar residues" evidence="1">
    <location>
        <begin position="1"/>
        <end position="16"/>
    </location>
</feature>
<dbReference type="InterPro" id="IPR011333">
    <property type="entry name" value="SKP1/BTB/POZ_sf"/>
</dbReference>
<evidence type="ECO:0000313" key="3">
    <source>
        <dbReference type="EMBL" id="KAF0294582.1"/>
    </source>
</evidence>
<dbReference type="InterPro" id="IPR051481">
    <property type="entry name" value="BTB-POZ/Galectin-3-binding"/>
</dbReference>
<dbReference type="OrthoDB" id="2359033at2759"/>
<organism evidence="3 4">
    <name type="scientific">Amphibalanus amphitrite</name>
    <name type="common">Striped barnacle</name>
    <name type="synonym">Balanus amphitrite</name>
    <dbReference type="NCBI Taxonomy" id="1232801"/>
    <lineage>
        <taxon>Eukaryota</taxon>
        <taxon>Metazoa</taxon>
        <taxon>Ecdysozoa</taxon>
        <taxon>Arthropoda</taxon>
        <taxon>Crustacea</taxon>
        <taxon>Multicrustacea</taxon>
        <taxon>Cirripedia</taxon>
        <taxon>Thoracica</taxon>
        <taxon>Thoracicalcarea</taxon>
        <taxon>Balanomorpha</taxon>
        <taxon>Balanoidea</taxon>
        <taxon>Balanidae</taxon>
        <taxon>Amphibalaninae</taxon>
        <taxon>Amphibalanus</taxon>
    </lineage>
</organism>
<dbReference type="PROSITE" id="PS50097">
    <property type="entry name" value="BTB"/>
    <property type="match status" value="1"/>
</dbReference>
<dbReference type="Pfam" id="PF07707">
    <property type="entry name" value="BACK"/>
    <property type="match status" value="1"/>
</dbReference>
<dbReference type="CDD" id="cd18493">
    <property type="entry name" value="BACK_BTBD17"/>
    <property type="match status" value="1"/>
</dbReference>
<accession>A0A6A4VUV9</accession>
<dbReference type="SUPFAM" id="SSF54695">
    <property type="entry name" value="POZ domain"/>
    <property type="match status" value="1"/>
</dbReference>
<dbReference type="SMART" id="SM00875">
    <property type="entry name" value="BACK"/>
    <property type="match status" value="1"/>
</dbReference>
<feature type="compositionally biased region" description="Basic and acidic residues" evidence="1">
    <location>
        <begin position="396"/>
        <end position="407"/>
    </location>
</feature>
<dbReference type="Gene3D" id="3.30.710.10">
    <property type="entry name" value="Potassium Channel Kv1.1, Chain A"/>
    <property type="match status" value="1"/>
</dbReference>
<reference evidence="3 4" key="1">
    <citation type="submission" date="2019-07" db="EMBL/GenBank/DDBJ databases">
        <title>Draft genome assembly of a fouling barnacle, Amphibalanus amphitrite (Darwin, 1854): The first reference genome for Thecostraca.</title>
        <authorList>
            <person name="Kim W."/>
        </authorList>
    </citation>
    <scope>NUCLEOTIDE SEQUENCE [LARGE SCALE GENOMIC DNA]</scope>
    <source>
        <strain evidence="3">SNU_AA5</strain>
        <tissue evidence="3">Soma without cirri and trophi</tissue>
    </source>
</reference>
<dbReference type="Pfam" id="PF23651">
    <property type="entry name" value="TRAF_BTBD17"/>
    <property type="match status" value="1"/>
</dbReference>
<sequence length="423" mass="47643">MFQRLSNMMRGYQQQPDLPGTPPSPSHSSEPKEEDASASFEVNSTESVCQRMVTLLEQGTMSDVTLLVGAAQYRVHKVVLCASSDVFQVMLSSPNFSDSRQSEVRLQEEPAVAAVFPAMLRFLYSGRITITHSSVLPTLVLADKYNIKDLSKACSEFMCERVVLASQSGLLVSWLQYAITCNQKPLTEACVNFVKWNFETVAISEQFADFDVEVLLFFLQQDDLVVQDEVTLYNHVVRWLEAQERCQPAEVMSALVEEVMLHVRFPMMTPRQLAELLLVPLTSRHKDFFVERMAMGMSFHSGHWERVRELIRTGRPGRQLFTPRVYTDEQWSAGVHHVRTVATRSFLFTEEERLVNFDDLLSFDELNDSRARSPYLLGKDGDVLRTASRGGAATRRLQDGQLAERRRGAGGGGGGTERGSAPM</sequence>
<keyword evidence="4" id="KW-1185">Reference proteome</keyword>
<feature type="domain" description="BTB" evidence="2">
    <location>
        <begin position="62"/>
        <end position="132"/>
    </location>
</feature>
<evidence type="ECO:0000259" key="2">
    <source>
        <dbReference type="PROSITE" id="PS50097"/>
    </source>
</evidence>
<dbReference type="PANTHER" id="PTHR24410">
    <property type="entry name" value="HL07962P-RELATED"/>
    <property type="match status" value="1"/>
</dbReference>
<dbReference type="Pfam" id="PF00651">
    <property type="entry name" value="BTB"/>
    <property type="match status" value="1"/>
</dbReference>
<dbReference type="InterPro" id="IPR011705">
    <property type="entry name" value="BACK"/>
</dbReference>
<protein>
    <submittedName>
        <fullName evidence="3">BTB/POZ domain-containing protein 17</fullName>
    </submittedName>
</protein>
<dbReference type="SMART" id="SM00225">
    <property type="entry name" value="BTB"/>
    <property type="match status" value="1"/>
</dbReference>
<dbReference type="EMBL" id="VIIS01001676">
    <property type="protein sequence ID" value="KAF0294582.1"/>
    <property type="molecule type" value="Genomic_DNA"/>
</dbReference>
<gene>
    <name evidence="3" type="primary">BTBD17</name>
    <name evidence="3" type="ORF">FJT64_007756</name>
</gene>
<dbReference type="InterPro" id="IPR000210">
    <property type="entry name" value="BTB/POZ_dom"/>
</dbReference>
<dbReference type="Proteomes" id="UP000440578">
    <property type="component" value="Unassembled WGS sequence"/>
</dbReference>
<dbReference type="PANTHER" id="PTHR24410:SF41">
    <property type="entry name" value="HL07962P"/>
    <property type="match status" value="1"/>
</dbReference>
<dbReference type="InterPro" id="IPR056184">
    <property type="entry name" value="TRAF_BTBD17"/>
</dbReference>
<evidence type="ECO:0000256" key="1">
    <source>
        <dbReference type="SAM" id="MobiDB-lite"/>
    </source>
</evidence>
<comment type="caution">
    <text evidence="3">The sequence shown here is derived from an EMBL/GenBank/DDBJ whole genome shotgun (WGS) entry which is preliminary data.</text>
</comment>